<dbReference type="AlphaFoldDB" id="A0A4P2QN09"/>
<gene>
    <name evidence="1" type="ORF">SOCE836_035980</name>
</gene>
<dbReference type="EMBL" id="CP012672">
    <property type="protein sequence ID" value="AUX31469.1"/>
    <property type="molecule type" value="Genomic_DNA"/>
</dbReference>
<sequence length="130" mass="13186">MNRQKTPSAVPRDAVGRYLAKATQGSGVRAVALAGEEGALLGGARSAGAAASDDDLALLAALGAGCADRIAGYAELDELVDAVAGDDDFYATRLTVCERTLYLASIGARVPQQKKIAAELGQLLAPVLSA</sequence>
<dbReference type="Proteomes" id="UP000295497">
    <property type="component" value="Chromosome"/>
</dbReference>
<evidence type="ECO:0000313" key="2">
    <source>
        <dbReference type="Proteomes" id="UP000295497"/>
    </source>
</evidence>
<evidence type="ECO:0008006" key="3">
    <source>
        <dbReference type="Google" id="ProtNLM"/>
    </source>
</evidence>
<protein>
    <recommendedName>
        <fullName evidence="3">Roadblock/LAMTOR2 domain-containing protein</fullName>
    </recommendedName>
</protein>
<organism evidence="1 2">
    <name type="scientific">Sorangium cellulosum</name>
    <name type="common">Polyangium cellulosum</name>
    <dbReference type="NCBI Taxonomy" id="56"/>
    <lineage>
        <taxon>Bacteria</taxon>
        <taxon>Pseudomonadati</taxon>
        <taxon>Myxococcota</taxon>
        <taxon>Polyangia</taxon>
        <taxon>Polyangiales</taxon>
        <taxon>Polyangiaceae</taxon>
        <taxon>Sorangium</taxon>
    </lineage>
</organism>
<proteinExistence type="predicted"/>
<name>A0A4P2QN09_SORCE</name>
<evidence type="ECO:0000313" key="1">
    <source>
        <dbReference type="EMBL" id="AUX31469.1"/>
    </source>
</evidence>
<accession>A0A4P2QN09</accession>
<reference evidence="1 2" key="1">
    <citation type="submission" date="2015-09" db="EMBL/GenBank/DDBJ databases">
        <title>Sorangium comparison.</title>
        <authorList>
            <person name="Zaburannyi N."/>
            <person name="Bunk B."/>
            <person name="Overmann J."/>
            <person name="Mueller R."/>
        </authorList>
    </citation>
    <scope>NUCLEOTIDE SEQUENCE [LARGE SCALE GENOMIC DNA]</scope>
    <source>
        <strain evidence="1 2">So ce836</strain>
    </source>
</reference>